<reference evidence="3 4" key="2">
    <citation type="submission" date="2024-07" db="EMBL/GenBank/DDBJ databases">
        <authorList>
            <person name="Akdeniz Z."/>
        </authorList>
    </citation>
    <scope>NUCLEOTIDE SEQUENCE [LARGE SCALE GENOMIC DNA]</scope>
</reference>
<evidence type="ECO:0000313" key="2">
    <source>
        <dbReference type="EMBL" id="CAI9951659.1"/>
    </source>
</evidence>
<dbReference type="EMBL" id="CAXDID020000055">
    <property type="protein sequence ID" value="CAL6007126.1"/>
    <property type="molecule type" value="Genomic_DNA"/>
</dbReference>
<gene>
    <name evidence="3" type="ORF">HINF_LOCUS20486</name>
    <name evidence="2" type="ORF">HINF_LOCUS39304</name>
</gene>
<feature type="transmembrane region" description="Helical" evidence="1">
    <location>
        <begin position="138"/>
        <end position="161"/>
    </location>
</feature>
<protein>
    <submittedName>
        <fullName evidence="2">Uncharacterized protein</fullName>
    </submittedName>
</protein>
<feature type="transmembrane region" description="Helical" evidence="1">
    <location>
        <begin position="106"/>
        <end position="126"/>
    </location>
</feature>
<dbReference type="Proteomes" id="UP001642409">
    <property type="component" value="Unassembled WGS sequence"/>
</dbReference>
<evidence type="ECO:0000256" key="1">
    <source>
        <dbReference type="SAM" id="Phobius"/>
    </source>
</evidence>
<proteinExistence type="predicted"/>
<evidence type="ECO:0000313" key="4">
    <source>
        <dbReference type="Proteomes" id="UP001642409"/>
    </source>
</evidence>
<keyword evidence="1" id="KW-1133">Transmembrane helix</keyword>
<keyword evidence="1" id="KW-0472">Membrane</keyword>
<reference evidence="2" key="1">
    <citation type="submission" date="2023-06" db="EMBL/GenBank/DDBJ databases">
        <authorList>
            <person name="Kurt Z."/>
        </authorList>
    </citation>
    <scope>NUCLEOTIDE SEQUENCE</scope>
</reference>
<dbReference type="EMBL" id="CATOUU010000825">
    <property type="protein sequence ID" value="CAI9951659.1"/>
    <property type="molecule type" value="Genomic_DNA"/>
</dbReference>
<keyword evidence="1" id="KW-0812">Transmembrane</keyword>
<name>A0AA86Q3L2_9EUKA</name>
<feature type="transmembrane region" description="Helical" evidence="1">
    <location>
        <begin position="30"/>
        <end position="52"/>
    </location>
</feature>
<feature type="transmembrane region" description="Helical" evidence="1">
    <location>
        <begin position="173"/>
        <end position="195"/>
    </location>
</feature>
<comment type="caution">
    <text evidence="2">The sequence shown here is derived from an EMBL/GenBank/DDBJ whole genome shotgun (WGS) entry which is preliminary data.</text>
</comment>
<organism evidence="2">
    <name type="scientific">Hexamita inflata</name>
    <dbReference type="NCBI Taxonomy" id="28002"/>
    <lineage>
        <taxon>Eukaryota</taxon>
        <taxon>Metamonada</taxon>
        <taxon>Diplomonadida</taxon>
        <taxon>Hexamitidae</taxon>
        <taxon>Hexamitinae</taxon>
        <taxon>Hexamita</taxon>
    </lineage>
</organism>
<sequence length="221" mass="25560">MIRIPWWYMNSVVYIDDTPPAIAVQVLNRLAMLFLFLAQSYYLHTWLVLLQLTNAQRWRKAIQIIFSSIDVIVSLTIITFIIIVIFDKSGDYKDYGYKYQVGVQFLGTASLVTSLLFIIIGSIILIKFRRFTLYQTQIGFIVVAGFIFLAGFSRFICLFYKKLFDKMMDNTLFAILCYLLPDLIPCTIITIMQLITVINKSFAYGPLVTESLNQMLMTEND</sequence>
<dbReference type="AlphaFoldDB" id="A0AA86Q3L2"/>
<accession>A0AA86Q3L2</accession>
<keyword evidence="4" id="KW-1185">Reference proteome</keyword>
<feature type="transmembrane region" description="Helical" evidence="1">
    <location>
        <begin position="64"/>
        <end position="86"/>
    </location>
</feature>
<evidence type="ECO:0000313" key="3">
    <source>
        <dbReference type="EMBL" id="CAL6007126.1"/>
    </source>
</evidence>